<reference evidence="3" key="1">
    <citation type="submission" date="2017-02" db="EMBL/GenBank/DDBJ databases">
        <authorList>
            <person name="Varghese N."/>
            <person name="Submissions S."/>
        </authorList>
    </citation>
    <scope>NUCLEOTIDE SEQUENCE [LARGE SCALE GENOMIC DNA]</scope>
    <source>
        <strain evidence="3">ATCC 700200</strain>
    </source>
</reference>
<evidence type="ECO:0000256" key="1">
    <source>
        <dbReference type="SAM" id="SignalP"/>
    </source>
</evidence>
<dbReference type="GO" id="GO:0005975">
    <property type="term" value="P:carbohydrate metabolic process"/>
    <property type="evidence" value="ECO:0007669"/>
    <property type="project" value="InterPro"/>
</dbReference>
<keyword evidence="1" id="KW-0732">Signal</keyword>
<evidence type="ECO:0000313" key="3">
    <source>
        <dbReference type="Proteomes" id="UP000190774"/>
    </source>
</evidence>
<feature type="chain" id="PRO_5010572382" evidence="1">
    <location>
        <begin position="27"/>
        <end position="1154"/>
    </location>
</feature>
<dbReference type="RefSeq" id="WP_078814606.1">
    <property type="nucleotide sequence ID" value="NZ_FUYE01000012.1"/>
</dbReference>
<dbReference type="SUPFAM" id="SSF48208">
    <property type="entry name" value="Six-hairpin glycosidases"/>
    <property type="match status" value="1"/>
</dbReference>
<feature type="signal peptide" evidence="1">
    <location>
        <begin position="1"/>
        <end position="26"/>
    </location>
</feature>
<dbReference type="EMBL" id="FUYE01000012">
    <property type="protein sequence ID" value="SKB01597.1"/>
    <property type="molecule type" value="Genomic_DNA"/>
</dbReference>
<accession>A0A1T4YID4</accession>
<protein>
    <submittedName>
        <fullName evidence="2">Uncharacterized protein</fullName>
    </submittedName>
</protein>
<proteinExistence type="predicted"/>
<keyword evidence="3" id="KW-1185">Reference proteome</keyword>
<gene>
    <name evidence="2" type="ORF">SAMN02745166_03412</name>
</gene>
<organism evidence="2 3">
    <name type="scientific">Prosthecobacter debontii</name>
    <dbReference type="NCBI Taxonomy" id="48467"/>
    <lineage>
        <taxon>Bacteria</taxon>
        <taxon>Pseudomonadati</taxon>
        <taxon>Verrucomicrobiota</taxon>
        <taxon>Verrucomicrobiia</taxon>
        <taxon>Verrucomicrobiales</taxon>
        <taxon>Verrucomicrobiaceae</taxon>
        <taxon>Prosthecobacter</taxon>
    </lineage>
</organism>
<dbReference type="Proteomes" id="UP000190774">
    <property type="component" value="Unassembled WGS sequence"/>
</dbReference>
<dbReference type="STRING" id="48467.SAMN02745166_03412"/>
<dbReference type="AlphaFoldDB" id="A0A1T4YID4"/>
<dbReference type="OrthoDB" id="3796513at2"/>
<name>A0A1T4YID4_9BACT</name>
<evidence type="ECO:0000313" key="2">
    <source>
        <dbReference type="EMBL" id="SKB01597.1"/>
    </source>
</evidence>
<sequence length="1154" mass="128457">MPHRCPRWFLLLGLCFALFPAERLQAKTFVLMTENLEMPGGWVLETDSGLNRGARRYLTAPTPAVESAPAVGAIQMPHAGKWRVWVRSRDFAKDRPGARYFSLRLGQTRLEHRFGTHGQEGQDGWAWEDGGTIQAEAGPLLVVLGETARHSARCEAILLTDNMSYVPEGVTWELHKEAAVTQPVSLDEASRKNFSPAAMTQVADAPTAKLENEHLRITFHTGKTDTGTAIGMKVAVKQGAEWQPLQEHADTASYRILSRPLESSPTISRGRVYPTWDTSESPTVKVQAGDSSALTRLGPGTVPWLAGHCHPLRPIAAEQVDAQSVHLTFAPTPAGRLYVTWVLEPGRRDALIRMSFKPAQPGHYSLGFHGPLAVAPAQADDWLLPFQFHDWRFPDHPLLLLNSTTPTPMTLVNRNRVSCALVADPDQIPYAWLREDHSRYGFGLRNEEGQAQPMLYSPVMGLPGSRSEGTEISSRFRLWVQPGDWYAAYRGIADELFALKDYREPTTFSLTESVFNLLELMRDEAASGWDAQAKGSVQIESRNVVTQSSPLVYLSLYLLTGDRTLYEQLARPSLEFLLSRPSAHFAIESEIGDNYYQHQPMQGPVKLFGAATYASALTMTQGRTGAFAELALTADQQLRRTTPNGHGQPFDDALALYQATGETTWKHEAVALGDKYLAQLAAPAPLKDPGDRHFVNVSYTSNWEGLLHLYEATGEKRFLTAATEGARELITTLWTQPKLPTRSQTVKLNPGGVYDHARSIWWWGNGRKRVGVYEGPATEGSIDTPAPKIPEREVPAWTVSNIGLGLEHPFTYVRREGQANILMSVWAANLLRMSHLTGDPAFRIAARNAMIGRYANYPGYYLDGQTDEFRRADYPVKGPDITSLYVHHIAPFTASVLDFLFTDAEVRSHGQVIFPTTRQMGYVWFDSRLWGHAPGHVYEDAAWPWLNQKAVTLNNPKVDHLLAEGHGKLHILLLNQALAEQKVQLHIDESLLGRALTQTHLQAKLNNQKAPDVPMSHGVAEISLPTQGFLVLTLDEVKLDVLTHRQAPTAKTSLPTLPVMERRPLGQSPWQALATRLAVPPFLWQDFYAYVNCGLHDAKAAVLHYRIGDGPAQRQEVTHFPFEFSVQVEDPQATITWDMEVQLPDGTWAKTAQP</sequence>
<dbReference type="InterPro" id="IPR008928">
    <property type="entry name" value="6-hairpin_glycosidase_sf"/>
</dbReference>